<dbReference type="VEuPathDB" id="TriTrypDB:ADEAN_000688200"/>
<dbReference type="AlphaFoldDB" id="A0A7G2CJY8"/>
<evidence type="ECO:0000313" key="2">
    <source>
        <dbReference type="Proteomes" id="UP000515908"/>
    </source>
</evidence>
<sequence length="280" mass="31073">MEEPLERRLSRIRQKESWIGQLQGYSRTCDTALEAREVPTVVTVTGALLKEQPSREEEILSVLTTCLSRRAAQGGVTEWSVSLACLRGVGLEMGEPVQWCVRTCVLDYWGLVLKSCTEFLHQPNPTLPAVVRVIQEILRTPLPYLQSLERTAAEDTIHDLYELLLLRLLELLSARLLHVLTASLGALVAGDLPTESFRATAQECLECVEGVFWQYRSPALLASLIGSTMERLFEPLLVRLLDGQDSAPLSRLKVGLECVERACGPSVSLNGQTFTTIRGL</sequence>
<organism evidence="1 2">
    <name type="scientific">Angomonas deanei</name>
    <dbReference type="NCBI Taxonomy" id="59799"/>
    <lineage>
        <taxon>Eukaryota</taxon>
        <taxon>Discoba</taxon>
        <taxon>Euglenozoa</taxon>
        <taxon>Kinetoplastea</taxon>
        <taxon>Metakinetoplastina</taxon>
        <taxon>Trypanosomatida</taxon>
        <taxon>Trypanosomatidae</taxon>
        <taxon>Strigomonadinae</taxon>
        <taxon>Angomonas</taxon>
    </lineage>
</organism>
<evidence type="ECO:0000313" key="1">
    <source>
        <dbReference type="EMBL" id="CAD2219377.1"/>
    </source>
</evidence>
<protein>
    <submittedName>
        <fullName evidence="1">Uncharacterized protein</fullName>
    </submittedName>
</protein>
<dbReference type="Proteomes" id="UP000515908">
    <property type="component" value="Chromosome 13"/>
</dbReference>
<name>A0A7G2CJY8_9TRYP</name>
<keyword evidence="2" id="KW-1185">Reference proteome</keyword>
<proteinExistence type="predicted"/>
<accession>A0A7G2CJY8</accession>
<reference evidence="1 2" key="1">
    <citation type="submission" date="2020-08" db="EMBL/GenBank/DDBJ databases">
        <authorList>
            <person name="Newling K."/>
            <person name="Davey J."/>
            <person name="Forrester S."/>
        </authorList>
    </citation>
    <scope>NUCLEOTIDE SEQUENCE [LARGE SCALE GENOMIC DNA]</scope>
    <source>
        <strain evidence="2">Crithidia deanei Carvalho (ATCC PRA-265)</strain>
    </source>
</reference>
<gene>
    <name evidence="1" type="ORF">ADEAN_000688200</name>
</gene>
<dbReference type="EMBL" id="LR877157">
    <property type="protein sequence ID" value="CAD2219377.1"/>
    <property type="molecule type" value="Genomic_DNA"/>
</dbReference>